<feature type="signal peptide" evidence="5">
    <location>
        <begin position="1"/>
        <end position="28"/>
    </location>
</feature>
<proteinExistence type="predicted"/>
<dbReference type="InterPro" id="IPR014716">
    <property type="entry name" value="Fibrinogen_a/b/g_C_1"/>
</dbReference>
<dbReference type="Gene3D" id="2.60.40.10">
    <property type="entry name" value="Immunoglobulins"/>
    <property type="match status" value="1"/>
</dbReference>
<organism evidence="6 7">
    <name type="scientific">Tenggerimyces flavus</name>
    <dbReference type="NCBI Taxonomy" id="1708749"/>
    <lineage>
        <taxon>Bacteria</taxon>
        <taxon>Bacillati</taxon>
        <taxon>Actinomycetota</taxon>
        <taxon>Actinomycetes</taxon>
        <taxon>Propionibacteriales</taxon>
        <taxon>Nocardioidaceae</taxon>
        <taxon>Tenggerimyces</taxon>
    </lineage>
</organism>
<dbReference type="NCBIfam" id="NF040941">
    <property type="entry name" value="GGGWT_bact"/>
    <property type="match status" value="1"/>
</dbReference>
<keyword evidence="4" id="KW-1015">Disulfide bond</keyword>
<accession>A0ABV7Y7E4</accession>
<reference evidence="7" key="1">
    <citation type="journal article" date="2019" name="Int. J. Syst. Evol. Microbiol.">
        <title>The Global Catalogue of Microorganisms (GCM) 10K type strain sequencing project: providing services to taxonomists for standard genome sequencing and annotation.</title>
        <authorList>
            <consortium name="The Broad Institute Genomics Platform"/>
            <consortium name="The Broad Institute Genome Sequencing Center for Infectious Disease"/>
            <person name="Wu L."/>
            <person name="Ma J."/>
        </authorList>
    </citation>
    <scope>NUCLEOTIDE SEQUENCE [LARGE SCALE GENOMIC DNA]</scope>
    <source>
        <strain evidence="7">CGMCC 4.7241</strain>
    </source>
</reference>
<keyword evidence="1" id="KW-0479">Metal-binding</keyword>
<evidence type="ECO:0000256" key="4">
    <source>
        <dbReference type="ARBA" id="ARBA00023157"/>
    </source>
</evidence>
<dbReference type="InterPro" id="IPR008979">
    <property type="entry name" value="Galactose-bd-like_sf"/>
</dbReference>
<evidence type="ECO:0000256" key="3">
    <source>
        <dbReference type="ARBA" id="ARBA00022837"/>
    </source>
</evidence>
<keyword evidence="5" id="KW-0732">Signal</keyword>
<dbReference type="Gene3D" id="2.60.120.260">
    <property type="entry name" value="Galactose-binding domain-like"/>
    <property type="match status" value="1"/>
</dbReference>
<evidence type="ECO:0000256" key="1">
    <source>
        <dbReference type="ARBA" id="ARBA00022723"/>
    </source>
</evidence>
<protein>
    <submittedName>
        <fullName evidence="6">Fibrinogen-like YCDxxxxGGGW domain-containing protein</fullName>
    </submittedName>
</protein>
<evidence type="ECO:0000256" key="2">
    <source>
        <dbReference type="ARBA" id="ARBA00022734"/>
    </source>
</evidence>
<feature type="chain" id="PRO_5045770056" evidence="5">
    <location>
        <begin position="29"/>
        <end position="941"/>
    </location>
</feature>
<dbReference type="SUPFAM" id="SSF49785">
    <property type="entry name" value="Galactose-binding domain-like"/>
    <property type="match status" value="1"/>
</dbReference>
<dbReference type="SUPFAM" id="SSF69322">
    <property type="entry name" value="Tricorn protease domain 2"/>
    <property type="match status" value="1"/>
</dbReference>
<dbReference type="PANTHER" id="PTHR16146:SF46">
    <property type="entry name" value="INTELECTIN-1A-RELATED"/>
    <property type="match status" value="1"/>
</dbReference>
<dbReference type="EMBL" id="JBHRZH010000006">
    <property type="protein sequence ID" value="MFC3761221.1"/>
    <property type="molecule type" value="Genomic_DNA"/>
</dbReference>
<comment type="caution">
    <text evidence="6">The sequence shown here is derived from an EMBL/GenBank/DDBJ whole genome shotgun (WGS) entry which is preliminary data.</text>
</comment>
<evidence type="ECO:0000256" key="5">
    <source>
        <dbReference type="SAM" id="SignalP"/>
    </source>
</evidence>
<evidence type="ECO:0000313" key="6">
    <source>
        <dbReference type="EMBL" id="MFC3761221.1"/>
    </source>
</evidence>
<dbReference type="PANTHER" id="PTHR16146">
    <property type="entry name" value="INTELECTIN"/>
    <property type="match status" value="1"/>
</dbReference>
<keyword evidence="2" id="KW-0430">Lectin</keyword>
<dbReference type="Gene3D" id="3.90.215.10">
    <property type="entry name" value="Gamma Fibrinogen, chain A, domain 1"/>
    <property type="match status" value="1"/>
</dbReference>
<evidence type="ECO:0000313" key="7">
    <source>
        <dbReference type="Proteomes" id="UP001595699"/>
    </source>
</evidence>
<keyword evidence="3" id="KW-0106">Calcium</keyword>
<dbReference type="Proteomes" id="UP001595699">
    <property type="component" value="Unassembled WGS sequence"/>
</dbReference>
<name>A0ABV7Y7E4_9ACTN</name>
<sequence>MKFRRILAATVAAASGVLIVLPPSTVQAADPPPPTGLTSVTASPSCWAIKQSHPNSPNGIYWLQTSKLVSPAQFYCDMVTDGGGWVLVARGRQGWNWSYNGQGTPSAVRTTTTGTGAFTPAALPAKTIDGLLDGGRVDSLVDGVRLRRATNSDGTDWQEMRWRFASRDRWSWMISAGHRIAQFTVDGVNRGSGSSRSWANDNSYRYVATARIQQHGWAAGFSFGPNIGGANNATSYLWEYASENAAIPFTQVFIRPRITDSSFDEIPTAGTPAKTLSPLMDSKTVNTTPWGVTGCIGGCTELNLEAEGLAQVGNTMFVGGAFQYVQKGANPGAGEKVEQRYLAGFDIDTGEWRSGFRPVVNGLVWDLAKTPDNKLIISGDFTTVNGVAVGGLAKLDPVTGAVDPKWRSNVLNGTARGRARAIDVQGSWLYVGGDFNRITGGDPTAGALFGPVTVGRAARVNVANGRPDGTWKPNFNGSIIELDASDRNDRVYFSGYFTTVNGVTGTNKVAVINVTGGGVLTPGMKKWVPSGTTVDKQYQQTIMEIGDSVWVGGSEHILGKYDRDDFTFERSFTTTQGGDFQALGVVNGVVYASCHCAENMWQDSSSWPTPSPTWTQVDGVTFVGAFDAVTGDYLPEFFPTLKARGGLGPWELTADTKGCLWFGGDLIQGSYQTSSYQWLGGFGKFCGRDTTAPTKPTNLKATAAGSGVSLTWGAATDNKGSLSYQVLRNDRVIATVSTTSFNDTTATQASRYFVRAIDTAGNLGASTAGVTGGPKTTLIGYNSTWAWAFDGVDRGTAWKNTSFDDSAWGRAPAEFGFGDSDEETVISTGTPRPLTSYFRRTFDVADPSLFTTVTLNLIRDDGAAVYVNGTEVARTNLPAGALTVTTRASSGISDRGAETTPVTFSIPKSALVAGTNTIAVEMHNLEASGSDLSFDLQLLGQ</sequence>
<dbReference type="InterPro" id="IPR013783">
    <property type="entry name" value="Ig-like_fold"/>
</dbReference>
<gene>
    <name evidence="6" type="ORF">ACFOUW_10250</name>
</gene>
<dbReference type="InterPro" id="IPR036056">
    <property type="entry name" value="Fibrinogen-like_C"/>
</dbReference>
<dbReference type="RefSeq" id="WP_205117434.1">
    <property type="nucleotide sequence ID" value="NZ_JAFBCM010000001.1"/>
</dbReference>
<dbReference type="SUPFAM" id="SSF56496">
    <property type="entry name" value="Fibrinogen C-terminal domain-like"/>
    <property type="match status" value="1"/>
</dbReference>
<keyword evidence="7" id="KW-1185">Reference proteome</keyword>